<gene>
    <name evidence="1" type="ORF">EVOR1521_LOCUS4926</name>
</gene>
<dbReference type="EMBL" id="CAUJNA010000335">
    <property type="protein sequence ID" value="CAJ1375702.1"/>
    <property type="molecule type" value="Genomic_DNA"/>
</dbReference>
<evidence type="ECO:0000313" key="1">
    <source>
        <dbReference type="EMBL" id="CAJ1375702.1"/>
    </source>
</evidence>
<name>A0AA36HUU5_9DINO</name>
<reference evidence="1" key="1">
    <citation type="submission" date="2023-08" db="EMBL/GenBank/DDBJ databases">
        <authorList>
            <person name="Chen Y."/>
            <person name="Shah S."/>
            <person name="Dougan E. K."/>
            <person name="Thang M."/>
            <person name="Chan C."/>
        </authorList>
    </citation>
    <scope>NUCLEOTIDE SEQUENCE</scope>
</reference>
<proteinExistence type="predicted"/>
<dbReference type="Proteomes" id="UP001178507">
    <property type="component" value="Unassembled WGS sequence"/>
</dbReference>
<accession>A0AA36HUU5</accession>
<sequence>MGRVFAALNEPREHCAFVIARHDKHGYLLLLKDVDQKRYELPVGRFVHSEVKGEEYYEAAKEAAIQGLLAHTGLDFRKRPGRLRHMRFPAQVQEKMGKSSFFEVVLTDADSLHSYNHNVLTNSLSGEPKFLLRISQDHVGFTFQRDLQNAAAALQSSGRRVAKALLASSAVYTPQNCCFAGICNILGWYLWSGQEIPKTADAWKDAGFTFRPPPVWLL</sequence>
<dbReference type="AlphaFoldDB" id="A0AA36HUU5"/>
<keyword evidence="2" id="KW-1185">Reference proteome</keyword>
<organism evidence="1 2">
    <name type="scientific">Effrenium voratum</name>
    <dbReference type="NCBI Taxonomy" id="2562239"/>
    <lineage>
        <taxon>Eukaryota</taxon>
        <taxon>Sar</taxon>
        <taxon>Alveolata</taxon>
        <taxon>Dinophyceae</taxon>
        <taxon>Suessiales</taxon>
        <taxon>Symbiodiniaceae</taxon>
        <taxon>Effrenium</taxon>
    </lineage>
</organism>
<evidence type="ECO:0000313" key="2">
    <source>
        <dbReference type="Proteomes" id="UP001178507"/>
    </source>
</evidence>
<comment type="caution">
    <text evidence="1">The sequence shown here is derived from an EMBL/GenBank/DDBJ whole genome shotgun (WGS) entry which is preliminary data.</text>
</comment>
<protein>
    <submittedName>
        <fullName evidence="1">Uncharacterized protein</fullName>
    </submittedName>
</protein>